<keyword evidence="3" id="KW-0732">Signal</keyword>
<dbReference type="Gene3D" id="3.40.50.720">
    <property type="entry name" value="NAD(P)-binding Rossmann-like Domain"/>
    <property type="match status" value="1"/>
</dbReference>
<feature type="signal peptide" evidence="3">
    <location>
        <begin position="1"/>
        <end position="17"/>
    </location>
</feature>
<dbReference type="Proteomes" id="UP000008743">
    <property type="component" value="Unassembled WGS sequence"/>
</dbReference>
<evidence type="ECO:0000259" key="4">
    <source>
        <dbReference type="Pfam" id="PF01073"/>
    </source>
</evidence>
<dbReference type="GO" id="GO:0006694">
    <property type="term" value="P:steroid biosynthetic process"/>
    <property type="evidence" value="ECO:0007669"/>
    <property type="project" value="InterPro"/>
</dbReference>
<name>A0A0D2X1Q0_CAPO3</name>
<protein>
    <submittedName>
        <fullName evidence="5">3-beta-hydroxysteroid dehydrogenase</fullName>
    </submittedName>
</protein>
<evidence type="ECO:0000256" key="1">
    <source>
        <dbReference type="ARBA" id="ARBA00009219"/>
    </source>
</evidence>
<evidence type="ECO:0000256" key="2">
    <source>
        <dbReference type="ARBA" id="ARBA00023002"/>
    </source>
</evidence>
<dbReference type="PhylomeDB" id="A0A0D2X1Q0"/>
<dbReference type="AlphaFoldDB" id="A0A0D2X1Q0"/>
<gene>
    <name evidence="5" type="ORF">CAOG_002359</name>
</gene>
<accession>A0A0D2X1Q0</accession>
<evidence type="ECO:0000256" key="3">
    <source>
        <dbReference type="SAM" id="SignalP"/>
    </source>
</evidence>
<proteinExistence type="inferred from homology"/>
<dbReference type="GO" id="GO:0016616">
    <property type="term" value="F:oxidoreductase activity, acting on the CH-OH group of donors, NAD or NADP as acceptor"/>
    <property type="evidence" value="ECO:0007669"/>
    <property type="project" value="InterPro"/>
</dbReference>
<dbReference type="OrthoDB" id="10058185at2759"/>
<dbReference type="eggNOG" id="KOG1430">
    <property type="taxonomic scope" value="Eukaryota"/>
</dbReference>
<dbReference type="OMA" id="FYPEQPE"/>
<dbReference type="PANTHER" id="PTHR43245">
    <property type="entry name" value="BIFUNCTIONAL POLYMYXIN RESISTANCE PROTEIN ARNA"/>
    <property type="match status" value="1"/>
</dbReference>
<sequence>MLSLTVAVAILVGAVLAWLGVQHRTRTIASRPRPPVTLAVLPRSVDAAGGPVDAREKAFLDGFASAGAEIVQVTPLLSTTSKSSTASRSTSTSTSTTGTAATTQCKRILITGGRGFVAAYVIRRYLKQQQQSSSENGLLHVHVLDLQLPDPTSTATDAIGQAVYQPSITYIRADITNKEQMKIATRGMDVVLHMASLLPSVGVSRDTFERVNVRGVETVLAACRENGVKALVYTSSATVLLDLHNKSIENADEDHPYPRQHIDDYTATKAAAERIVLKANTPSFATCILRPSAVFGLGDKVLLDMLVRGQTPVYLGKGNELLDYVHGDSVAQGHVLASERLAPGSKAAGQIYHICTGKPVMYRKFNGDGTGDKTLSHWGYKHPSSLPLPIATTMARLNEFVHSVTGSAPFGLALSLTAIDYTQRTYWFSVEKARRDLGYDPLDSLEALVSDVKTFQKTMLAA</sequence>
<dbReference type="InterPro" id="IPR036291">
    <property type="entry name" value="NAD(P)-bd_dom_sf"/>
</dbReference>
<evidence type="ECO:0000313" key="6">
    <source>
        <dbReference type="Proteomes" id="UP000008743"/>
    </source>
</evidence>
<dbReference type="RefSeq" id="XP_004349109.1">
    <property type="nucleotide sequence ID" value="XM_004349059.2"/>
</dbReference>
<dbReference type="SUPFAM" id="SSF51735">
    <property type="entry name" value="NAD(P)-binding Rossmann-fold domains"/>
    <property type="match status" value="1"/>
</dbReference>
<feature type="domain" description="3-beta hydroxysteroid dehydrogenase/isomerase" evidence="4">
    <location>
        <begin position="109"/>
        <end position="388"/>
    </location>
</feature>
<dbReference type="InterPro" id="IPR050177">
    <property type="entry name" value="Lipid_A_modif_metabolic_enz"/>
</dbReference>
<organism evidence="5 6">
    <name type="scientific">Capsaspora owczarzaki (strain ATCC 30864)</name>
    <dbReference type="NCBI Taxonomy" id="595528"/>
    <lineage>
        <taxon>Eukaryota</taxon>
        <taxon>Filasterea</taxon>
        <taxon>Capsaspora</taxon>
    </lineage>
</organism>
<reference evidence="6" key="1">
    <citation type="submission" date="2011-02" db="EMBL/GenBank/DDBJ databases">
        <title>The Genome Sequence of Capsaspora owczarzaki ATCC 30864.</title>
        <authorList>
            <person name="Russ C."/>
            <person name="Cuomo C."/>
            <person name="Burger G."/>
            <person name="Gray M.W."/>
            <person name="Holland P.W.H."/>
            <person name="King N."/>
            <person name="Lang F.B.F."/>
            <person name="Roger A.J."/>
            <person name="Ruiz-Trillo I."/>
            <person name="Young S.K."/>
            <person name="Zeng Q."/>
            <person name="Gargeya S."/>
            <person name="Alvarado L."/>
            <person name="Berlin A."/>
            <person name="Chapman S.B."/>
            <person name="Chen Z."/>
            <person name="Freedman E."/>
            <person name="Gellesch M."/>
            <person name="Goldberg J."/>
            <person name="Griggs A."/>
            <person name="Gujja S."/>
            <person name="Heilman E."/>
            <person name="Heiman D."/>
            <person name="Howarth C."/>
            <person name="Mehta T."/>
            <person name="Neiman D."/>
            <person name="Pearson M."/>
            <person name="Roberts A."/>
            <person name="Saif S."/>
            <person name="Shea T."/>
            <person name="Shenoy N."/>
            <person name="Sisk P."/>
            <person name="Stolte C."/>
            <person name="Sykes S."/>
            <person name="White J."/>
            <person name="Yandava C."/>
            <person name="Haas B."/>
            <person name="Nusbaum C."/>
            <person name="Birren B."/>
        </authorList>
    </citation>
    <scope>NUCLEOTIDE SEQUENCE</scope>
    <source>
        <strain evidence="6">ATCC 30864</strain>
    </source>
</reference>
<comment type="similarity">
    <text evidence="1">Belongs to the 3-beta-HSD family.</text>
</comment>
<dbReference type="STRING" id="595528.A0A0D2X1Q0"/>
<evidence type="ECO:0000313" key="5">
    <source>
        <dbReference type="EMBL" id="KJE91194.1"/>
    </source>
</evidence>
<dbReference type="InterPro" id="IPR002225">
    <property type="entry name" value="3Beta_OHSteriod_DH/Estase"/>
</dbReference>
<feature type="chain" id="PRO_5002270336" evidence="3">
    <location>
        <begin position="18"/>
        <end position="462"/>
    </location>
</feature>
<keyword evidence="2" id="KW-0560">Oxidoreductase</keyword>
<keyword evidence="6" id="KW-1185">Reference proteome</keyword>
<dbReference type="InParanoid" id="A0A0D2X1Q0"/>
<dbReference type="PANTHER" id="PTHR43245:SF51">
    <property type="entry name" value="SHORT CHAIN DEHYDROGENASE_REDUCTASE FAMILY 42E, MEMBER 2"/>
    <property type="match status" value="1"/>
</dbReference>
<dbReference type="Pfam" id="PF01073">
    <property type="entry name" value="3Beta_HSD"/>
    <property type="match status" value="1"/>
</dbReference>
<dbReference type="EMBL" id="KE346362">
    <property type="protein sequence ID" value="KJE91194.1"/>
    <property type="molecule type" value="Genomic_DNA"/>
</dbReference>